<comment type="caution">
    <text evidence="1">The sequence shown here is derived from an EMBL/GenBank/DDBJ whole genome shotgun (WGS) entry which is preliminary data.</text>
</comment>
<protein>
    <submittedName>
        <fullName evidence="1">Uncharacterized protein</fullName>
    </submittedName>
</protein>
<evidence type="ECO:0000313" key="1">
    <source>
        <dbReference type="EMBL" id="CAK9083820.1"/>
    </source>
</evidence>
<reference evidence="1 2" key="1">
    <citation type="submission" date="2024-02" db="EMBL/GenBank/DDBJ databases">
        <authorList>
            <person name="Chen Y."/>
            <person name="Shah S."/>
            <person name="Dougan E. K."/>
            <person name="Thang M."/>
            <person name="Chan C."/>
        </authorList>
    </citation>
    <scope>NUCLEOTIDE SEQUENCE [LARGE SCALE GENOMIC DNA]</scope>
</reference>
<accession>A0ABP0Q6F0</accession>
<sequence>MTATPFKAKAELRARLKKEEADGDSPEPPSKRVCNTYEKQITKMPDGDLQTDLLDYVGSFKGESSTEGHHPAALVAEVFGSSSAEHNLLHCQQLESWYQEYATNVRKAPYLYKKAVIDPSMNGETIKVQITCLRFCPPEDGLPVCDDWITTFESMLFGGVDLNRVSFNMGAADRSFRNMSLSFRGSERQAPSTLQLALRFSRILELYEQEGRHHAEMSVEQRLTDAVQQFHDSAGLQSKHRIEEERFRAVLNLLSGTCEESRAVIRAHLDSHKWHQSAFSTEQFKGTRWLLTASPKASNCPSDLRKCLTVTPLSQTLHLKLVVKTFMDSARRLRASSRARARLSQSQFEQLCDFSCVYAHIWSEAKLLSTWDEDKDAAMEKAFFQKDYAMDIEAAVTAKLSTWKPQHLSLWADLVEPPASVAHVATAQELMEIEDQAQAARFREVRAKLSQDIAAMTAFNTAKDETQRRSHVVSVMHEKAQVSTGKQLCESYMEKWCRVSLVNKKDSFDTGLDSAIRLAASSHKVDMKDVDTILFFDCTKLGVLSQAEINLIGDCSERVLFRNPSRSVLVLIPPLLCGTEGGGSLRADMRKIEDKLLMCRVELRAFTLNLDLSDIHGNRELPSAFVCYLGVPDCTLPSKGTAHRVVRGAPGPDDTTNVFCSSHLWSRQSLPLRCFPKALDEKHFVVPGEAFLCHDSRRSLTDLQETAQWLGGVPVCASILESLTGRACWLWQVGILACYHSFNGICDISACL</sequence>
<evidence type="ECO:0000313" key="2">
    <source>
        <dbReference type="Proteomes" id="UP001642484"/>
    </source>
</evidence>
<dbReference type="Proteomes" id="UP001642484">
    <property type="component" value="Unassembled WGS sequence"/>
</dbReference>
<proteinExistence type="predicted"/>
<gene>
    <name evidence="1" type="ORF">CCMP2556_LOCUS40834</name>
</gene>
<name>A0ABP0Q6F0_9DINO</name>
<keyword evidence="2" id="KW-1185">Reference proteome</keyword>
<organism evidence="1 2">
    <name type="scientific">Durusdinium trenchii</name>
    <dbReference type="NCBI Taxonomy" id="1381693"/>
    <lineage>
        <taxon>Eukaryota</taxon>
        <taxon>Sar</taxon>
        <taxon>Alveolata</taxon>
        <taxon>Dinophyceae</taxon>
        <taxon>Suessiales</taxon>
        <taxon>Symbiodiniaceae</taxon>
        <taxon>Durusdinium</taxon>
    </lineage>
</organism>
<dbReference type="EMBL" id="CAXAMN010024110">
    <property type="protein sequence ID" value="CAK9083820.1"/>
    <property type="molecule type" value="Genomic_DNA"/>
</dbReference>